<dbReference type="Pfam" id="PF00512">
    <property type="entry name" value="HisKA"/>
    <property type="match status" value="1"/>
</dbReference>
<keyword evidence="4" id="KW-1003">Cell membrane</keyword>
<dbReference type="Proteomes" id="UP000282985">
    <property type="component" value="Unassembled WGS sequence"/>
</dbReference>
<keyword evidence="7 14" id="KW-0812">Transmembrane</keyword>
<dbReference type="Gene3D" id="1.10.287.130">
    <property type="match status" value="1"/>
</dbReference>
<dbReference type="GO" id="GO:0005524">
    <property type="term" value="F:ATP binding"/>
    <property type="evidence" value="ECO:0007669"/>
    <property type="project" value="UniProtKB-KW"/>
</dbReference>
<dbReference type="Gene3D" id="3.30.565.10">
    <property type="entry name" value="Histidine kinase-like ATPase, C-terminal domain"/>
    <property type="match status" value="1"/>
</dbReference>
<dbReference type="PANTHER" id="PTHR45528">
    <property type="entry name" value="SENSOR HISTIDINE KINASE CPXA"/>
    <property type="match status" value="1"/>
</dbReference>
<evidence type="ECO:0000256" key="10">
    <source>
        <dbReference type="ARBA" id="ARBA00022840"/>
    </source>
</evidence>
<dbReference type="GO" id="GO:0005886">
    <property type="term" value="C:plasma membrane"/>
    <property type="evidence" value="ECO:0007669"/>
    <property type="project" value="UniProtKB-SubCell"/>
</dbReference>
<feature type="domain" description="HAMP" evidence="16">
    <location>
        <begin position="926"/>
        <end position="978"/>
    </location>
</feature>
<evidence type="ECO:0000259" key="15">
    <source>
        <dbReference type="PROSITE" id="PS50109"/>
    </source>
</evidence>
<keyword evidence="13 14" id="KW-0472">Membrane</keyword>
<proteinExistence type="predicted"/>
<keyword evidence="5" id="KW-0597">Phosphoprotein</keyword>
<evidence type="ECO:0000313" key="18">
    <source>
        <dbReference type="Proteomes" id="UP000282985"/>
    </source>
</evidence>
<dbReference type="Pfam" id="PF00672">
    <property type="entry name" value="HAMP"/>
    <property type="match status" value="1"/>
</dbReference>
<evidence type="ECO:0000256" key="1">
    <source>
        <dbReference type="ARBA" id="ARBA00000085"/>
    </source>
</evidence>
<dbReference type="PANTHER" id="PTHR45528:SF1">
    <property type="entry name" value="SENSOR HISTIDINE KINASE CPXA"/>
    <property type="match status" value="1"/>
</dbReference>
<feature type="domain" description="Histidine kinase" evidence="15">
    <location>
        <begin position="995"/>
        <end position="1206"/>
    </location>
</feature>
<evidence type="ECO:0000256" key="11">
    <source>
        <dbReference type="ARBA" id="ARBA00022989"/>
    </source>
</evidence>
<dbReference type="EC" id="2.7.13.3" evidence="3"/>
<feature type="transmembrane region" description="Helical" evidence="14">
    <location>
        <begin position="703"/>
        <end position="721"/>
    </location>
</feature>
<evidence type="ECO:0000256" key="3">
    <source>
        <dbReference type="ARBA" id="ARBA00012438"/>
    </source>
</evidence>
<evidence type="ECO:0000256" key="6">
    <source>
        <dbReference type="ARBA" id="ARBA00022679"/>
    </source>
</evidence>
<dbReference type="PROSITE" id="PS50109">
    <property type="entry name" value="HIS_KIN"/>
    <property type="match status" value="1"/>
</dbReference>
<dbReference type="CDD" id="cd00082">
    <property type="entry name" value="HisKA"/>
    <property type="match status" value="1"/>
</dbReference>
<feature type="transmembrane region" description="Helical" evidence="14">
    <location>
        <begin position="742"/>
        <end position="762"/>
    </location>
</feature>
<dbReference type="EMBL" id="RJJX01000022">
    <property type="protein sequence ID" value="RUT73394.1"/>
    <property type="molecule type" value="Genomic_DNA"/>
</dbReference>
<reference evidence="17 18" key="1">
    <citation type="submission" date="2018-11" db="EMBL/GenBank/DDBJ databases">
        <title>Parancylomarina longa gen. nov., sp. nov., isolated from sediments of southern Okinawa.</title>
        <authorList>
            <person name="Fu T."/>
        </authorList>
    </citation>
    <scope>NUCLEOTIDE SEQUENCE [LARGE SCALE GENOMIC DNA]</scope>
    <source>
        <strain evidence="17 18">T3-2 S1-C</strain>
    </source>
</reference>
<dbReference type="SMART" id="SM00304">
    <property type="entry name" value="HAMP"/>
    <property type="match status" value="1"/>
</dbReference>
<comment type="catalytic activity">
    <reaction evidence="1">
        <text>ATP + protein L-histidine = ADP + protein N-phospho-L-histidine.</text>
        <dbReference type="EC" id="2.7.13.3"/>
    </reaction>
</comment>
<evidence type="ECO:0000256" key="2">
    <source>
        <dbReference type="ARBA" id="ARBA00004651"/>
    </source>
</evidence>
<feature type="transmembrane region" description="Helical" evidence="14">
    <location>
        <begin position="225"/>
        <end position="249"/>
    </location>
</feature>
<feature type="transmembrane region" description="Helical" evidence="14">
    <location>
        <begin position="269"/>
        <end position="295"/>
    </location>
</feature>
<feature type="transmembrane region" description="Helical" evidence="14">
    <location>
        <begin position="307"/>
        <end position="331"/>
    </location>
</feature>
<name>A0A434AG97_9BACT</name>
<dbReference type="InterPro" id="IPR050398">
    <property type="entry name" value="HssS/ArlS-like"/>
</dbReference>
<keyword evidence="11 14" id="KW-1133">Transmembrane helix</keyword>
<keyword evidence="18" id="KW-1185">Reference proteome</keyword>
<dbReference type="SUPFAM" id="SSF55874">
    <property type="entry name" value="ATPase domain of HSP90 chaperone/DNA topoisomerase II/histidine kinase"/>
    <property type="match status" value="1"/>
</dbReference>
<dbReference type="InterPro" id="IPR003660">
    <property type="entry name" value="HAMP_dom"/>
</dbReference>
<evidence type="ECO:0000259" key="16">
    <source>
        <dbReference type="PROSITE" id="PS50885"/>
    </source>
</evidence>
<evidence type="ECO:0000256" key="12">
    <source>
        <dbReference type="ARBA" id="ARBA00023012"/>
    </source>
</evidence>
<dbReference type="InterPro" id="IPR003661">
    <property type="entry name" value="HisK_dim/P_dom"/>
</dbReference>
<feature type="transmembrane region" description="Helical" evidence="14">
    <location>
        <begin position="899"/>
        <end position="924"/>
    </location>
</feature>
<gene>
    <name evidence="17" type="ORF">DLK05_13575</name>
</gene>
<dbReference type="SMART" id="SM00387">
    <property type="entry name" value="HATPase_c"/>
    <property type="match status" value="1"/>
</dbReference>
<protein>
    <recommendedName>
        <fullName evidence="3">histidine kinase</fullName>
        <ecNumber evidence="3">2.7.13.3</ecNumber>
    </recommendedName>
</protein>
<evidence type="ECO:0000256" key="7">
    <source>
        <dbReference type="ARBA" id="ARBA00022692"/>
    </source>
</evidence>
<feature type="transmembrane region" description="Helical" evidence="14">
    <location>
        <begin position="412"/>
        <end position="430"/>
    </location>
</feature>
<accession>A0A434AG97</accession>
<sequence>MLVFFVLAISSDYFFNRKDNLSHLAKKAQSAIWNKESKLEKSLILLQQAVLDPENTIQKNAGFSFWEEELKKEEFVLLAYRQDSAFFWSDNAFIIPSKKNLEKHSEGLYKCDDGWYLLQKRSIDSIDLYGFLLVKKIYPYQNKFLKSHYADYLSFSPKISLKAEPGTGVPILNRKGDFLFALQQVDIDYLEGGQDNSSALFYGLFLFFGLLFGSFIILQIREIRLGLIAVFLWGIILFLLRYLMLFYQFPAVFSSHEVFSPDLFASSFFFPSLGDFAINVIFLFVFIYTYTFYSLRNKIYEKLSKFWFSLWIGIHFVLFLLLYHFVSNWFLSLILDSSISFQMYTFQHNGLYVALGFFIITILFYALGIFANLIARIANKHWSFRRIALFVFILLVAYSGLEYFIGEPKFKFLLWVFPFGLLLIMVYINYREEGKNRYSLIVLLLLLVAIWITNQINTYSEIKEKQDRMVAAMNLSTEYDSTSENLLVDLQNDLTEDSNLQKLCEHPFEKELRIMDYIHSKYFKGYWEQYNVQVTICGHSDDLTIEPDNQIQNCFEFFEEMIAESGQPIPGTNFYSLNEFDGMVSYLGILDAASVKGDAVKIYLRLDSKIGSEGRGYPQLLLDEKVDLRLIGGGYSYGKYRKGKLIASSGHFNYFMSSKAFGSSKKNIFWKTLDGYDHLIYKFDDNTVVVSIPTLTWYNKMITVPYVFVLLYLLGLILWLIRKYPWQFRLHASFKYRIQYAIIGLLMLFFLLLGGGTVYYTINQTKQANNRILQDKLSIVKREVLSNFQENVDVDLLTDHLRQLSSLIYADIHLYDIHGDLISSSRPEIFEKKLQNKKMNFAAYYQLFFKKRTTFFHQENIGKMSYLSAYETLVDENNNIVAFINLPYFLKSQELEKEMFNLILAGVNLHVFMILLAIFISVFISNKITKPLRIIQNRLKATRFGSYSEQIEYSKNDEIGSLVKEYNQMLLELEESANLLARSERESAWREMARQIAHEIKNPLTPMKLSLQFLQKRLEEKSENWEDHFTSVSTTLIEQINALSAIASSFSNFAKMPLARNEKLNLVEVLQHVISLFRNDDLDLQLQLNNLDSAWVFVDREQFVRVFVNLINNAIQSIPEDRKAQVVMELEDAKNTFKISVIDNGIGIEKSVEEKLFYPNFTTKSSGMGLGLAIVKNIVENANGKIWVESEQDVGSCFFIQIPKYIKNVD</sequence>
<dbReference type="Pfam" id="PF02518">
    <property type="entry name" value="HATPase_c"/>
    <property type="match status" value="1"/>
</dbReference>
<keyword evidence="10" id="KW-0067">ATP-binding</keyword>
<keyword evidence="6" id="KW-0808">Transferase</keyword>
<dbReference type="InterPro" id="IPR005467">
    <property type="entry name" value="His_kinase_dom"/>
</dbReference>
<feature type="transmembrane region" description="Helical" evidence="14">
    <location>
        <begin position="351"/>
        <end position="375"/>
    </location>
</feature>
<dbReference type="CDD" id="cd00075">
    <property type="entry name" value="HATPase"/>
    <property type="match status" value="1"/>
</dbReference>
<dbReference type="PRINTS" id="PR00344">
    <property type="entry name" value="BCTRLSENSOR"/>
</dbReference>
<comment type="subcellular location">
    <subcellularLocation>
        <location evidence="2">Cell membrane</location>
        <topology evidence="2">Multi-pass membrane protein</topology>
    </subcellularLocation>
</comment>
<evidence type="ECO:0000256" key="13">
    <source>
        <dbReference type="ARBA" id="ARBA00023136"/>
    </source>
</evidence>
<dbReference type="SMART" id="SM00388">
    <property type="entry name" value="HisKA"/>
    <property type="match status" value="1"/>
</dbReference>
<evidence type="ECO:0000256" key="9">
    <source>
        <dbReference type="ARBA" id="ARBA00022777"/>
    </source>
</evidence>
<feature type="transmembrane region" description="Helical" evidence="14">
    <location>
        <begin position="199"/>
        <end position="218"/>
    </location>
</feature>
<keyword evidence="9" id="KW-0418">Kinase</keyword>
<dbReference type="SUPFAM" id="SSF158472">
    <property type="entry name" value="HAMP domain-like"/>
    <property type="match status" value="1"/>
</dbReference>
<dbReference type="InterPro" id="IPR036890">
    <property type="entry name" value="HATPase_C_sf"/>
</dbReference>
<dbReference type="PROSITE" id="PS50885">
    <property type="entry name" value="HAMP"/>
    <property type="match status" value="1"/>
</dbReference>
<feature type="transmembrane region" description="Helical" evidence="14">
    <location>
        <begin position="437"/>
        <end position="453"/>
    </location>
</feature>
<dbReference type="GO" id="GO:0000155">
    <property type="term" value="F:phosphorelay sensor kinase activity"/>
    <property type="evidence" value="ECO:0007669"/>
    <property type="project" value="InterPro"/>
</dbReference>
<evidence type="ECO:0000256" key="8">
    <source>
        <dbReference type="ARBA" id="ARBA00022741"/>
    </source>
</evidence>
<dbReference type="CDD" id="cd06225">
    <property type="entry name" value="HAMP"/>
    <property type="match status" value="1"/>
</dbReference>
<dbReference type="AlphaFoldDB" id="A0A434AG97"/>
<evidence type="ECO:0000256" key="5">
    <source>
        <dbReference type="ARBA" id="ARBA00022553"/>
    </source>
</evidence>
<feature type="transmembrane region" description="Helical" evidence="14">
    <location>
        <begin position="387"/>
        <end position="406"/>
    </location>
</feature>
<dbReference type="Gene3D" id="6.10.340.10">
    <property type="match status" value="1"/>
</dbReference>
<dbReference type="SUPFAM" id="SSF47384">
    <property type="entry name" value="Homodimeric domain of signal transducing histidine kinase"/>
    <property type="match status" value="1"/>
</dbReference>
<keyword evidence="12" id="KW-0902">Two-component regulatory system</keyword>
<evidence type="ECO:0000313" key="17">
    <source>
        <dbReference type="EMBL" id="RUT73394.1"/>
    </source>
</evidence>
<comment type="caution">
    <text evidence="17">The sequence shown here is derived from an EMBL/GenBank/DDBJ whole genome shotgun (WGS) entry which is preliminary data.</text>
</comment>
<keyword evidence="8" id="KW-0547">Nucleotide-binding</keyword>
<evidence type="ECO:0000256" key="14">
    <source>
        <dbReference type="SAM" id="Phobius"/>
    </source>
</evidence>
<dbReference type="InterPro" id="IPR003594">
    <property type="entry name" value="HATPase_dom"/>
</dbReference>
<organism evidence="17 18">
    <name type="scientific">Ancylomarina longa</name>
    <dbReference type="NCBI Taxonomy" id="2487017"/>
    <lineage>
        <taxon>Bacteria</taxon>
        <taxon>Pseudomonadati</taxon>
        <taxon>Bacteroidota</taxon>
        <taxon>Bacteroidia</taxon>
        <taxon>Marinilabiliales</taxon>
        <taxon>Marinifilaceae</taxon>
        <taxon>Ancylomarina</taxon>
    </lineage>
</organism>
<dbReference type="InterPro" id="IPR036097">
    <property type="entry name" value="HisK_dim/P_sf"/>
</dbReference>
<dbReference type="InterPro" id="IPR004358">
    <property type="entry name" value="Sig_transdc_His_kin-like_C"/>
</dbReference>
<evidence type="ECO:0000256" key="4">
    <source>
        <dbReference type="ARBA" id="ARBA00022475"/>
    </source>
</evidence>